<comment type="caution">
    <text evidence="3">The sequence shown here is derived from an EMBL/GenBank/DDBJ whole genome shotgun (WGS) entry which is preliminary data.</text>
</comment>
<proteinExistence type="predicted"/>
<sequence length="300" mass="30254">MHSTTTVRRAAGLMGTVGLLAFAAACGSQEAAGPGADGSDPSAGGAPATGIALPPEASHVHGAGFDADSGEVLVATHAGLFTVPGPDGGQESPEPERVGPVIDLMGFSVAEPGRYVASGHPSPGVDMPDPVGLIESRDGGETWEALSLSGESDFHALAASGERVVGFDGALRATRDGSEWTDLDGGVRPVSLAVSDDGGTVLATTQQGPMRSEDGGEGFSPVEDAPVLALVDWAAGTDTVYGLTPEGEVHRSEDAGATWERTGGVDGPPQAIHAEEDRLFVVADDRISRSDDGGASFSGW</sequence>
<dbReference type="InterPro" id="IPR015943">
    <property type="entry name" value="WD40/YVTN_repeat-like_dom_sf"/>
</dbReference>
<evidence type="ECO:0000256" key="2">
    <source>
        <dbReference type="SAM" id="SignalP"/>
    </source>
</evidence>
<accession>A0ABT4UAP8</accession>
<reference evidence="3 4" key="1">
    <citation type="submission" date="2023-01" db="EMBL/GenBank/DDBJ databases">
        <title>Draft genome sequence of Nocardiopsis sp. RSe5-2 isolated from halophytes.</title>
        <authorList>
            <person name="Duangmal K."/>
            <person name="Chantavorakit T."/>
        </authorList>
    </citation>
    <scope>NUCLEOTIDE SEQUENCE [LARGE SCALE GENOMIC DNA]</scope>
    <source>
        <strain evidence="3 4">RSe5-2</strain>
    </source>
</reference>
<protein>
    <recommendedName>
        <fullName evidence="5">Exo-alpha-sialidase</fullName>
    </recommendedName>
</protein>
<keyword evidence="4" id="KW-1185">Reference proteome</keyword>
<evidence type="ECO:0000313" key="4">
    <source>
        <dbReference type="Proteomes" id="UP001527866"/>
    </source>
</evidence>
<dbReference type="Gene3D" id="2.130.10.10">
    <property type="entry name" value="YVTN repeat-like/Quinoprotein amine dehydrogenase"/>
    <property type="match status" value="1"/>
</dbReference>
<evidence type="ECO:0008006" key="5">
    <source>
        <dbReference type="Google" id="ProtNLM"/>
    </source>
</evidence>
<name>A0ABT4UAP8_9ACTN</name>
<dbReference type="EMBL" id="JAQFWQ010000101">
    <property type="protein sequence ID" value="MDA2814045.1"/>
    <property type="molecule type" value="Genomic_DNA"/>
</dbReference>
<gene>
    <name evidence="3" type="ORF">O4J56_25590</name>
</gene>
<evidence type="ECO:0000313" key="3">
    <source>
        <dbReference type="EMBL" id="MDA2814045.1"/>
    </source>
</evidence>
<organism evidence="3 4">
    <name type="scientific">Nocardiopsis endophytica</name>
    <dbReference type="NCBI Taxonomy" id="3018445"/>
    <lineage>
        <taxon>Bacteria</taxon>
        <taxon>Bacillati</taxon>
        <taxon>Actinomycetota</taxon>
        <taxon>Actinomycetes</taxon>
        <taxon>Streptosporangiales</taxon>
        <taxon>Nocardiopsidaceae</taxon>
        <taxon>Nocardiopsis</taxon>
    </lineage>
</organism>
<feature type="compositionally biased region" description="Low complexity" evidence="1">
    <location>
        <begin position="31"/>
        <end position="48"/>
    </location>
</feature>
<dbReference type="InterPro" id="IPR054817">
    <property type="entry name" value="Glycosyl_F510_1955-like"/>
</dbReference>
<dbReference type="SUPFAM" id="SSF110296">
    <property type="entry name" value="Oligoxyloglucan reducing end-specific cellobiohydrolase"/>
    <property type="match status" value="1"/>
</dbReference>
<dbReference type="Proteomes" id="UP001527866">
    <property type="component" value="Unassembled WGS sequence"/>
</dbReference>
<dbReference type="NCBIfam" id="NF045728">
    <property type="entry name" value="glycosyl_F510_1955"/>
    <property type="match status" value="1"/>
</dbReference>
<evidence type="ECO:0000256" key="1">
    <source>
        <dbReference type="SAM" id="MobiDB-lite"/>
    </source>
</evidence>
<feature type="region of interest" description="Disordered" evidence="1">
    <location>
        <begin position="29"/>
        <end position="64"/>
    </location>
</feature>
<feature type="signal peptide" evidence="2">
    <location>
        <begin position="1"/>
        <end position="23"/>
    </location>
</feature>
<dbReference type="RefSeq" id="WP_270689275.1">
    <property type="nucleotide sequence ID" value="NZ_JAQFWQ010000101.1"/>
</dbReference>
<keyword evidence="2" id="KW-0732">Signal</keyword>
<feature type="chain" id="PRO_5046704332" description="Exo-alpha-sialidase" evidence="2">
    <location>
        <begin position="24"/>
        <end position="300"/>
    </location>
</feature>